<dbReference type="Proteomes" id="UP000294933">
    <property type="component" value="Unassembled WGS sequence"/>
</dbReference>
<keyword evidence="1" id="KW-1133">Transmembrane helix</keyword>
<feature type="non-terminal residue" evidence="2">
    <location>
        <position position="1"/>
    </location>
</feature>
<evidence type="ECO:0000313" key="2">
    <source>
        <dbReference type="EMBL" id="TDL13666.1"/>
    </source>
</evidence>
<sequence length="74" mass="8973">HPRLTTYRFVVITLPILFGSWKAVLTYKGQSTTPNMLEWQFGVIGITWNYSLFWLGLYQRNCSESWRWFFINEY</sequence>
<protein>
    <submittedName>
        <fullName evidence="2">Uncharacterized protein</fullName>
    </submittedName>
</protein>
<evidence type="ECO:0000313" key="3">
    <source>
        <dbReference type="Proteomes" id="UP000294933"/>
    </source>
</evidence>
<dbReference type="AlphaFoldDB" id="A0A4Y7PEJ6"/>
<feature type="transmembrane region" description="Helical" evidence="1">
    <location>
        <begin position="39"/>
        <end position="58"/>
    </location>
</feature>
<dbReference type="OrthoDB" id="3268450at2759"/>
<dbReference type="VEuPathDB" id="FungiDB:BD410DRAFT_684161"/>
<gene>
    <name evidence="2" type="ORF">BD410DRAFT_684161</name>
</gene>
<dbReference type="EMBL" id="ML170502">
    <property type="protein sequence ID" value="TDL13666.1"/>
    <property type="molecule type" value="Genomic_DNA"/>
</dbReference>
<keyword evidence="3" id="KW-1185">Reference proteome</keyword>
<feature type="transmembrane region" description="Helical" evidence="1">
    <location>
        <begin position="7"/>
        <end position="27"/>
    </location>
</feature>
<proteinExistence type="predicted"/>
<organism evidence="2 3">
    <name type="scientific">Rickenella mellea</name>
    <dbReference type="NCBI Taxonomy" id="50990"/>
    <lineage>
        <taxon>Eukaryota</taxon>
        <taxon>Fungi</taxon>
        <taxon>Dikarya</taxon>
        <taxon>Basidiomycota</taxon>
        <taxon>Agaricomycotina</taxon>
        <taxon>Agaricomycetes</taxon>
        <taxon>Hymenochaetales</taxon>
        <taxon>Rickenellaceae</taxon>
        <taxon>Rickenella</taxon>
    </lineage>
</organism>
<feature type="non-terminal residue" evidence="2">
    <location>
        <position position="74"/>
    </location>
</feature>
<name>A0A4Y7PEJ6_9AGAM</name>
<reference evidence="2 3" key="1">
    <citation type="submission" date="2018-06" db="EMBL/GenBank/DDBJ databases">
        <title>A transcriptomic atlas of mushroom development highlights an independent origin of complex multicellularity.</title>
        <authorList>
            <consortium name="DOE Joint Genome Institute"/>
            <person name="Krizsan K."/>
            <person name="Almasi E."/>
            <person name="Merenyi Z."/>
            <person name="Sahu N."/>
            <person name="Viragh M."/>
            <person name="Koszo T."/>
            <person name="Mondo S."/>
            <person name="Kiss B."/>
            <person name="Balint B."/>
            <person name="Kues U."/>
            <person name="Barry K."/>
            <person name="Hegedus J.C."/>
            <person name="Henrissat B."/>
            <person name="Johnson J."/>
            <person name="Lipzen A."/>
            <person name="Ohm R."/>
            <person name="Nagy I."/>
            <person name="Pangilinan J."/>
            <person name="Yan J."/>
            <person name="Xiong Y."/>
            <person name="Grigoriev I.V."/>
            <person name="Hibbett D.S."/>
            <person name="Nagy L.G."/>
        </authorList>
    </citation>
    <scope>NUCLEOTIDE SEQUENCE [LARGE SCALE GENOMIC DNA]</scope>
    <source>
        <strain evidence="2 3">SZMC22713</strain>
    </source>
</reference>
<keyword evidence="1" id="KW-0812">Transmembrane</keyword>
<evidence type="ECO:0000256" key="1">
    <source>
        <dbReference type="SAM" id="Phobius"/>
    </source>
</evidence>
<keyword evidence="1" id="KW-0472">Membrane</keyword>
<accession>A0A4Y7PEJ6</accession>